<dbReference type="OrthoDB" id="9897000at2"/>
<proteinExistence type="predicted"/>
<gene>
    <name evidence="1" type="ORF">SAMN05660472_02583</name>
</gene>
<dbReference type="AlphaFoldDB" id="A0A1G9H8R5"/>
<organism evidence="1 2">
    <name type="scientific">Natronincola ferrireducens</name>
    <dbReference type="NCBI Taxonomy" id="393762"/>
    <lineage>
        <taxon>Bacteria</taxon>
        <taxon>Bacillati</taxon>
        <taxon>Bacillota</taxon>
        <taxon>Clostridia</taxon>
        <taxon>Peptostreptococcales</taxon>
        <taxon>Natronincolaceae</taxon>
        <taxon>Natronincola</taxon>
    </lineage>
</organism>
<dbReference type="STRING" id="393762.SAMN05660472_02583"/>
<dbReference type="Proteomes" id="UP000198718">
    <property type="component" value="Unassembled WGS sequence"/>
</dbReference>
<accession>A0A1G9H8R5</accession>
<evidence type="ECO:0008006" key="3">
    <source>
        <dbReference type="Google" id="ProtNLM"/>
    </source>
</evidence>
<evidence type="ECO:0000313" key="1">
    <source>
        <dbReference type="EMBL" id="SDL09194.1"/>
    </source>
</evidence>
<sequence>MLAKKEIQEDFAQVHDFLLNYDYKEKISDPLIEGYLKSIHKASYIFYIWKINFQKEGIDYNNLDEIVSTFIQIIYTTVYKDVKILYMLYRNIIDNFIKICKKEWKIDSQYTLQSFEDILKIEDVKNNSVLDGSFRKILHLYKESCGYVHSQGEKFMSFNEGIRNYNIDNYKALNKSVTDFCNLIKYINYIFIFMFEDIYEEKFVPEEKQLIHFFCSKSTLKEIYYQKYGVKY</sequence>
<name>A0A1G9H8R5_9FIRM</name>
<keyword evidence="2" id="KW-1185">Reference proteome</keyword>
<dbReference type="EMBL" id="FNFP01000008">
    <property type="protein sequence ID" value="SDL09194.1"/>
    <property type="molecule type" value="Genomic_DNA"/>
</dbReference>
<protein>
    <recommendedName>
        <fullName evidence="3">HEPN like Abia C-terminal domain-containing protein</fullName>
    </recommendedName>
</protein>
<evidence type="ECO:0000313" key="2">
    <source>
        <dbReference type="Proteomes" id="UP000198718"/>
    </source>
</evidence>
<reference evidence="1 2" key="1">
    <citation type="submission" date="2016-10" db="EMBL/GenBank/DDBJ databases">
        <authorList>
            <person name="de Groot N.N."/>
        </authorList>
    </citation>
    <scope>NUCLEOTIDE SEQUENCE [LARGE SCALE GENOMIC DNA]</scope>
    <source>
        <strain evidence="1 2">DSM 18346</strain>
    </source>
</reference>
<dbReference type="RefSeq" id="WP_090554257.1">
    <property type="nucleotide sequence ID" value="NZ_FNFP01000008.1"/>
</dbReference>